<protein>
    <submittedName>
        <fullName evidence="2">Uncharacterized protein</fullName>
    </submittedName>
</protein>
<dbReference type="Proteomes" id="UP000054538">
    <property type="component" value="Unassembled WGS sequence"/>
</dbReference>
<reference evidence="2 3" key="1">
    <citation type="submission" date="2014-04" db="EMBL/GenBank/DDBJ databases">
        <authorList>
            <consortium name="DOE Joint Genome Institute"/>
            <person name="Kuo A."/>
            <person name="Kohler A."/>
            <person name="Jargeat P."/>
            <person name="Nagy L.G."/>
            <person name="Floudas D."/>
            <person name="Copeland A."/>
            <person name="Barry K.W."/>
            <person name="Cichocki N."/>
            <person name="Veneault-Fourrey C."/>
            <person name="LaButti K."/>
            <person name="Lindquist E.A."/>
            <person name="Lipzen A."/>
            <person name="Lundell T."/>
            <person name="Morin E."/>
            <person name="Murat C."/>
            <person name="Sun H."/>
            <person name="Tunlid A."/>
            <person name="Henrissat B."/>
            <person name="Grigoriev I.V."/>
            <person name="Hibbett D.S."/>
            <person name="Martin F."/>
            <person name="Nordberg H.P."/>
            <person name="Cantor M.N."/>
            <person name="Hua S.X."/>
        </authorList>
    </citation>
    <scope>NUCLEOTIDE SEQUENCE [LARGE SCALE GENOMIC DNA]</scope>
    <source>
        <strain evidence="2 3">Ve08.2h10</strain>
    </source>
</reference>
<evidence type="ECO:0000313" key="3">
    <source>
        <dbReference type="Proteomes" id="UP000054538"/>
    </source>
</evidence>
<dbReference type="OrthoDB" id="3227715at2759"/>
<name>A0A0D0EAB2_9AGAM</name>
<accession>A0A0D0EAB2</accession>
<keyword evidence="3" id="KW-1185">Reference proteome</keyword>
<dbReference type="InParanoid" id="A0A0D0EAB2"/>
<feature type="region of interest" description="Disordered" evidence="1">
    <location>
        <begin position="1"/>
        <end position="46"/>
    </location>
</feature>
<evidence type="ECO:0000256" key="1">
    <source>
        <dbReference type="SAM" id="MobiDB-lite"/>
    </source>
</evidence>
<evidence type="ECO:0000313" key="2">
    <source>
        <dbReference type="EMBL" id="KIL00190.1"/>
    </source>
</evidence>
<dbReference type="STRING" id="930991.A0A0D0EAB2"/>
<organism evidence="2 3">
    <name type="scientific">Paxillus rubicundulus Ve08.2h10</name>
    <dbReference type="NCBI Taxonomy" id="930991"/>
    <lineage>
        <taxon>Eukaryota</taxon>
        <taxon>Fungi</taxon>
        <taxon>Dikarya</taxon>
        <taxon>Basidiomycota</taxon>
        <taxon>Agaricomycotina</taxon>
        <taxon>Agaricomycetes</taxon>
        <taxon>Agaricomycetidae</taxon>
        <taxon>Boletales</taxon>
        <taxon>Paxilineae</taxon>
        <taxon>Paxillaceae</taxon>
        <taxon>Paxillus</taxon>
    </lineage>
</organism>
<gene>
    <name evidence="2" type="ORF">PAXRUDRAFT_8354</name>
</gene>
<reference evidence="3" key="2">
    <citation type="submission" date="2015-01" db="EMBL/GenBank/DDBJ databases">
        <title>Evolutionary Origins and Diversification of the Mycorrhizal Mutualists.</title>
        <authorList>
            <consortium name="DOE Joint Genome Institute"/>
            <consortium name="Mycorrhizal Genomics Consortium"/>
            <person name="Kohler A."/>
            <person name="Kuo A."/>
            <person name="Nagy L.G."/>
            <person name="Floudas D."/>
            <person name="Copeland A."/>
            <person name="Barry K.W."/>
            <person name="Cichocki N."/>
            <person name="Veneault-Fourrey C."/>
            <person name="LaButti K."/>
            <person name="Lindquist E.A."/>
            <person name="Lipzen A."/>
            <person name="Lundell T."/>
            <person name="Morin E."/>
            <person name="Murat C."/>
            <person name="Riley R."/>
            <person name="Ohm R."/>
            <person name="Sun H."/>
            <person name="Tunlid A."/>
            <person name="Henrissat B."/>
            <person name="Grigoriev I.V."/>
            <person name="Hibbett D.S."/>
            <person name="Martin F."/>
        </authorList>
    </citation>
    <scope>NUCLEOTIDE SEQUENCE [LARGE SCALE GENOMIC DNA]</scope>
    <source>
        <strain evidence="3">Ve08.2h10</strain>
    </source>
</reference>
<sequence length="178" mass="19992">MPNAQLIHTGDPPYASPVIRAPSPASSVGTAYGPDETCQSDSELSQEAFEQKWSAKLKLDSPKIEEELRSFSALIQPLPQNPTEEKMFFDMILHGLRTRVQHLEEEEILQQMLRRGSQVGLEQTPSNDNIDDLMRTMIAMTTGNGQQVSDGPWNRTKLDVSKDSFNYEDTVVRGKPKM</sequence>
<dbReference type="HOGENOM" id="CLU_089359_0_0_1"/>
<dbReference type="AlphaFoldDB" id="A0A0D0EAB2"/>
<proteinExistence type="predicted"/>
<dbReference type="EMBL" id="KN824839">
    <property type="protein sequence ID" value="KIL00190.1"/>
    <property type="molecule type" value="Genomic_DNA"/>
</dbReference>